<reference evidence="3 4" key="1">
    <citation type="submission" date="2024-10" db="EMBL/GenBank/DDBJ databases">
        <title>The Natural Products Discovery Center: Release of the First 8490 Sequenced Strains for Exploring Actinobacteria Biosynthetic Diversity.</title>
        <authorList>
            <person name="Kalkreuter E."/>
            <person name="Kautsar S.A."/>
            <person name="Yang D."/>
            <person name="Bader C.D."/>
            <person name="Teijaro C.N."/>
            <person name="Fluegel L."/>
            <person name="Davis C.M."/>
            <person name="Simpson J.R."/>
            <person name="Lauterbach L."/>
            <person name="Steele A.D."/>
            <person name="Gui C."/>
            <person name="Meng S."/>
            <person name="Li G."/>
            <person name="Viehrig K."/>
            <person name="Ye F."/>
            <person name="Su P."/>
            <person name="Kiefer A.F."/>
            <person name="Nichols A."/>
            <person name="Cepeda A.J."/>
            <person name="Yan W."/>
            <person name="Fan B."/>
            <person name="Jiang Y."/>
            <person name="Adhikari A."/>
            <person name="Zheng C.-J."/>
            <person name="Schuster L."/>
            <person name="Cowan T.M."/>
            <person name="Smanski M.J."/>
            <person name="Chevrette M.G."/>
            <person name="De Carvalho L.P.S."/>
            <person name="Shen B."/>
        </authorList>
    </citation>
    <scope>NUCLEOTIDE SEQUENCE [LARGE SCALE GENOMIC DNA]</scope>
    <source>
        <strain evidence="3 4">NPDC019481</strain>
    </source>
</reference>
<sequence>MAPGSRDDADNDPLRRAAQYRVDREAEAERAEQPATPGDAGDADAEPAEDGADEGRRPGAMSVEERSRYVDVVIDQAMRRGEFDNLPLHGKPIPGIGGKHDPDWWVKGLIERENITGVLPSAQLRKDDAELDARLDLEAMEERVREIVAEFNARVVDARRQLQGGPPIVTPTRDVDEQVRRWQERRAARRAATSVPAPRRGPGTSAGRPWWKFW</sequence>
<feature type="compositionally biased region" description="Basic and acidic residues" evidence="1">
    <location>
        <begin position="53"/>
        <end position="66"/>
    </location>
</feature>
<protein>
    <submittedName>
        <fullName evidence="3">DnaJ family domain-containing protein</fullName>
    </submittedName>
</protein>
<comment type="caution">
    <text evidence="3">The sequence shown here is derived from an EMBL/GenBank/DDBJ whole genome shotgun (WGS) entry which is preliminary data.</text>
</comment>
<evidence type="ECO:0000313" key="3">
    <source>
        <dbReference type="EMBL" id="MFI2487204.1"/>
    </source>
</evidence>
<feature type="compositionally biased region" description="Basic and acidic residues" evidence="1">
    <location>
        <begin position="1"/>
        <end position="32"/>
    </location>
</feature>
<dbReference type="EMBL" id="JBIRYI010000005">
    <property type="protein sequence ID" value="MFI2487204.1"/>
    <property type="molecule type" value="Genomic_DNA"/>
</dbReference>
<feature type="region of interest" description="Disordered" evidence="1">
    <location>
        <begin position="184"/>
        <end position="208"/>
    </location>
</feature>
<accession>A0ABW7XIY8</accession>
<feature type="region of interest" description="Disordered" evidence="1">
    <location>
        <begin position="1"/>
        <end position="66"/>
    </location>
</feature>
<gene>
    <name evidence="3" type="ORF">ACH47X_09855</name>
</gene>
<proteinExistence type="predicted"/>
<name>A0ABW7XIY8_9MICO</name>
<dbReference type="RefSeq" id="WP_397404023.1">
    <property type="nucleotide sequence ID" value="NZ_JBIRYI010000005.1"/>
</dbReference>
<dbReference type="InterPro" id="IPR018961">
    <property type="entry name" value="DnaJ_homolog_subfam-C_membr-28"/>
</dbReference>
<organism evidence="3 4">
    <name type="scientific">Promicromonospora kroppenstedtii</name>
    <dbReference type="NCBI Taxonomy" id="440482"/>
    <lineage>
        <taxon>Bacteria</taxon>
        <taxon>Bacillati</taxon>
        <taxon>Actinomycetota</taxon>
        <taxon>Actinomycetes</taxon>
        <taxon>Micrococcales</taxon>
        <taxon>Promicromonosporaceae</taxon>
        <taxon>Promicromonospora</taxon>
    </lineage>
</organism>
<keyword evidence="4" id="KW-1185">Reference proteome</keyword>
<feature type="compositionally biased region" description="Low complexity" evidence="1">
    <location>
        <begin position="190"/>
        <end position="200"/>
    </location>
</feature>
<dbReference type="Pfam" id="PF09350">
    <property type="entry name" value="DJC28_CD"/>
    <property type="match status" value="1"/>
</dbReference>
<feature type="compositionally biased region" description="Acidic residues" evidence="1">
    <location>
        <begin position="41"/>
        <end position="52"/>
    </location>
</feature>
<feature type="domain" description="DnaJ homologue subfamily C member 28 conserved" evidence="2">
    <location>
        <begin position="70"/>
        <end position="135"/>
    </location>
</feature>
<evidence type="ECO:0000313" key="4">
    <source>
        <dbReference type="Proteomes" id="UP001611580"/>
    </source>
</evidence>
<evidence type="ECO:0000259" key="2">
    <source>
        <dbReference type="Pfam" id="PF09350"/>
    </source>
</evidence>
<dbReference type="Proteomes" id="UP001611580">
    <property type="component" value="Unassembled WGS sequence"/>
</dbReference>
<evidence type="ECO:0000256" key="1">
    <source>
        <dbReference type="SAM" id="MobiDB-lite"/>
    </source>
</evidence>